<organism evidence="2 3">
    <name type="scientific">Xylella fastidiosa subsp. fastidiosa</name>
    <dbReference type="NCBI Taxonomy" id="644356"/>
    <lineage>
        <taxon>Bacteria</taxon>
        <taxon>Pseudomonadati</taxon>
        <taxon>Pseudomonadota</taxon>
        <taxon>Gammaproteobacteria</taxon>
        <taxon>Lysobacterales</taxon>
        <taxon>Lysobacteraceae</taxon>
        <taxon>Xylella</taxon>
    </lineage>
</organism>
<dbReference type="RefSeq" id="WP_233341776.1">
    <property type="nucleotide sequence ID" value="NZ_CP109886.1"/>
</dbReference>
<reference evidence="2" key="2">
    <citation type="submission" date="2022-10" db="EMBL/GenBank/DDBJ databases">
        <authorList>
            <person name="Landa B."/>
            <person name="Arias-Giraldo L.F."/>
            <person name="Roman-Ecija M."/>
            <person name="Velasco-Amo M.P."/>
            <person name="De La Fuente L."/>
            <person name="Marco-Noales E."/>
            <person name="Moralejo E."/>
        </authorList>
    </citation>
    <scope>NUCLEOTIDE SEQUENCE</scope>
    <source>
        <strain evidence="2">CFBP8073</strain>
    </source>
</reference>
<dbReference type="EMBL" id="CP109886">
    <property type="protein sequence ID" value="WCF28089.1"/>
    <property type="molecule type" value="Genomic_DNA"/>
</dbReference>
<evidence type="ECO:0008006" key="4">
    <source>
        <dbReference type="Google" id="ProtNLM"/>
    </source>
</evidence>
<keyword evidence="1" id="KW-0732">Signal</keyword>
<feature type="chain" id="PRO_5042526282" description="Secreted protein" evidence="1">
    <location>
        <begin position="21"/>
        <end position="88"/>
    </location>
</feature>
<reference evidence="2" key="1">
    <citation type="journal article" date="2022" name="Phytopathology">
        <title>Complete circularized genome resources of seven strains of Xylella fastidiosa subsp. fastidiosa using hybrid assembly reveals unknown plasmids.</title>
        <authorList>
            <person name="Velasco-Amo M.D.P."/>
            <person name="Arias-Giraldo L.F.F."/>
            <person name="Ecija M.R."/>
            <person name="De La Fuente L."/>
            <person name="Marco-Noales E."/>
            <person name="Moralejo E."/>
            <person name="Navas-Cort J.A."/>
            <person name="Landa B.B."/>
        </authorList>
    </citation>
    <scope>NUCLEOTIDE SEQUENCE</scope>
    <source>
        <strain evidence="2">CFBP8073</strain>
    </source>
</reference>
<name>A0AAJ5UIJ6_XYLFS</name>
<feature type="signal peptide" evidence="1">
    <location>
        <begin position="1"/>
        <end position="20"/>
    </location>
</feature>
<evidence type="ECO:0000313" key="2">
    <source>
        <dbReference type="EMBL" id="WCF28089.1"/>
    </source>
</evidence>
<dbReference type="Proteomes" id="UP001211513">
    <property type="component" value="Chromosome"/>
</dbReference>
<sequence length="88" mass="9188">MGVCCILLSARALCLADVLAVLLGSVHEDAMAVGADGLGMTLVVMGCPRHPLGVSCFLLEHLERGSVCVVVELRPRECVVRSGAWVGV</sequence>
<evidence type="ECO:0000313" key="3">
    <source>
        <dbReference type="Proteomes" id="UP001211513"/>
    </source>
</evidence>
<evidence type="ECO:0000256" key="1">
    <source>
        <dbReference type="SAM" id="SignalP"/>
    </source>
</evidence>
<gene>
    <name evidence="2" type="ORF">OK117_10740</name>
</gene>
<protein>
    <recommendedName>
        <fullName evidence="4">Secreted protein</fullName>
    </recommendedName>
</protein>
<dbReference type="AlphaFoldDB" id="A0AAJ5UIJ6"/>
<proteinExistence type="predicted"/>
<accession>A0AAJ5UIJ6</accession>